<accession>A0AA41DDG3</accession>
<dbReference type="Proteomes" id="UP000704529">
    <property type="component" value="Unassembled WGS sequence"/>
</dbReference>
<evidence type="ECO:0000313" key="2">
    <source>
        <dbReference type="Proteomes" id="UP000704529"/>
    </source>
</evidence>
<protein>
    <submittedName>
        <fullName evidence="1">Uncharacterized protein</fullName>
    </submittedName>
</protein>
<sequence length="124" mass="13597">MPGFLAPASDPFDGILHRLPACRVYAVQRPDDGCVDALLVDDGLIPEHGLGRLNREMNSDVEWAAAPGVLELHEPATAIPPSGAGPREARQRIERGVERLNDAGTVVDVQMTQYENFHVMFLIR</sequence>
<dbReference type="RefSeq" id="WP_184103750.1">
    <property type="nucleotide sequence ID" value="NZ_JACHNX010000001.1"/>
</dbReference>
<gene>
    <name evidence="1" type="ORF">JYA60_17120</name>
</gene>
<reference evidence="1" key="1">
    <citation type="submission" date="2021-01" db="EMBL/GenBank/DDBJ databases">
        <title>Genome Sequencing of Type Strains.</title>
        <authorList>
            <person name="Lemaire J.F."/>
            <person name="Inderbitzin P."/>
            <person name="Collins S.B."/>
            <person name="Wespe N."/>
            <person name="Knight-Connoni V."/>
        </authorList>
    </citation>
    <scope>NUCLEOTIDE SEQUENCE</scope>
    <source>
        <strain evidence="1">DSM 14562</strain>
    </source>
</reference>
<dbReference type="AlphaFoldDB" id="A0AA41DDG3"/>
<name>A0AA41DDG3_9SPHN</name>
<comment type="caution">
    <text evidence="1">The sequence shown here is derived from an EMBL/GenBank/DDBJ whole genome shotgun (WGS) entry which is preliminary data.</text>
</comment>
<proteinExistence type="predicted"/>
<dbReference type="EMBL" id="JAFHKU010000133">
    <property type="protein sequence ID" value="MBN3559949.1"/>
    <property type="molecule type" value="Genomic_DNA"/>
</dbReference>
<evidence type="ECO:0000313" key="1">
    <source>
        <dbReference type="EMBL" id="MBN3559949.1"/>
    </source>
</evidence>
<organism evidence="1 2">
    <name type="scientific">Sphingomonas yabuuchiae</name>
    <dbReference type="NCBI Taxonomy" id="172044"/>
    <lineage>
        <taxon>Bacteria</taxon>
        <taxon>Pseudomonadati</taxon>
        <taxon>Pseudomonadota</taxon>
        <taxon>Alphaproteobacteria</taxon>
        <taxon>Sphingomonadales</taxon>
        <taxon>Sphingomonadaceae</taxon>
        <taxon>Sphingomonas</taxon>
    </lineage>
</organism>